<dbReference type="InterPro" id="IPR008969">
    <property type="entry name" value="CarboxyPept-like_regulatory"/>
</dbReference>
<keyword evidence="2" id="KW-0732">Signal</keyword>
<organism evidence="4 5">
    <name type="scientific">Candidatus Cryptobacteroides intestinavium</name>
    <dbReference type="NCBI Taxonomy" id="2840766"/>
    <lineage>
        <taxon>Bacteria</taxon>
        <taxon>Pseudomonadati</taxon>
        <taxon>Bacteroidota</taxon>
        <taxon>Bacteroidia</taxon>
        <taxon>Bacteroidales</taxon>
        <taxon>Candidatus Cryptobacteroides</taxon>
    </lineage>
</organism>
<dbReference type="SUPFAM" id="SSF49464">
    <property type="entry name" value="Carboxypeptidase regulatory domain-like"/>
    <property type="match status" value="1"/>
</dbReference>
<name>A0A9D9EQK1_9BACT</name>
<dbReference type="SUPFAM" id="SSF56935">
    <property type="entry name" value="Porins"/>
    <property type="match status" value="1"/>
</dbReference>
<dbReference type="EMBL" id="JADIMI010000024">
    <property type="protein sequence ID" value="MBO8451828.1"/>
    <property type="molecule type" value="Genomic_DNA"/>
</dbReference>
<protein>
    <submittedName>
        <fullName evidence="4">Outer membrane beta-barrel protein</fullName>
    </submittedName>
</protein>
<evidence type="ECO:0000259" key="3">
    <source>
        <dbReference type="Pfam" id="PF14905"/>
    </source>
</evidence>
<feature type="region of interest" description="Disordered" evidence="1">
    <location>
        <begin position="990"/>
        <end position="1014"/>
    </location>
</feature>
<proteinExistence type="predicted"/>
<evidence type="ECO:0000256" key="1">
    <source>
        <dbReference type="SAM" id="MobiDB-lite"/>
    </source>
</evidence>
<feature type="domain" description="Outer membrane protein beta-barrel" evidence="3">
    <location>
        <begin position="474"/>
        <end position="793"/>
    </location>
</feature>
<gene>
    <name evidence="4" type="ORF">IAC06_02950</name>
</gene>
<reference evidence="4" key="1">
    <citation type="submission" date="2020-10" db="EMBL/GenBank/DDBJ databases">
        <authorList>
            <person name="Gilroy R."/>
        </authorList>
    </citation>
    <scope>NUCLEOTIDE SEQUENCE</scope>
    <source>
        <strain evidence="4">B1-20833</strain>
    </source>
</reference>
<feature type="compositionally biased region" description="Gly residues" evidence="1">
    <location>
        <begin position="995"/>
        <end position="1007"/>
    </location>
</feature>
<dbReference type="AlphaFoldDB" id="A0A9D9EQK1"/>
<dbReference type="InterPro" id="IPR041700">
    <property type="entry name" value="OMP_b-brl_3"/>
</dbReference>
<comment type="caution">
    <text evidence="4">The sequence shown here is derived from an EMBL/GenBank/DDBJ whole genome shotgun (WGS) entry which is preliminary data.</text>
</comment>
<evidence type="ECO:0000313" key="5">
    <source>
        <dbReference type="Proteomes" id="UP000823661"/>
    </source>
</evidence>
<reference evidence="4" key="2">
    <citation type="journal article" date="2021" name="PeerJ">
        <title>Extensive microbial diversity within the chicken gut microbiome revealed by metagenomics and culture.</title>
        <authorList>
            <person name="Gilroy R."/>
            <person name="Ravi A."/>
            <person name="Getino M."/>
            <person name="Pursley I."/>
            <person name="Horton D.L."/>
            <person name="Alikhan N.F."/>
            <person name="Baker D."/>
            <person name="Gharbi K."/>
            <person name="Hall N."/>
            <person name="Watson M."/>
            <person name="Adriaenssens E.M."/>
            <person name="Foster-Nyarko E."/>
            <person name="Jarju S."/>
            <person name="Secka A."/>
            <person name="Antonio M."/>
            <person name="Oren A."/>
            <person name="Chaudhuri R.R."/>
            <person name="La Ragione R."/>
            <person name="Hildebrand F."/>
            <person name="Pallen M.J."/>
        </authorList>
    </citation>
    <scope>NUCLEOTIDE SEQUENCE</scope>
    <source>
        <strain evidence="4">B1-20833</strain>
    </source>
</reference>
<feature type="chain" id="PRO_5038891497" evidence="2">
    <location>
        <begin position="28"/>
        <end position="1014"/>
    </location>
</feature>
<sequence length="1014" mass="113031">MGKRTVVSVLVALMTVGALLCSGDVFAQSGVSVKMVLSDASTGEPVGFATVSLTDTTTAKTYKFALSADDGKVSILGVRNGVFLLKAEMMGYRTYANVLKIEGRPVDLGTVKMEQDVELLDAASVTAVGNQMIVKKDTVEYTAALFKTSDNDMLEELLKKLPGVEVDSDGTITANGETISKVMIDGKEFFLDDPQLATKNIPAKIIEKVKVVEKKSDQAQFTGIDDGEEETVIDLSIKPGMMDGWFGNAMAGGGHDMPDKGFYNSGSPWYKEGWRYQGAMMAGRFSKNSQLSVILNYNNTNNRGFNDVAGGMMQTMRGSRGFGRGTGGWGRNGITTSWMAGANGAFDLLDGDMDLNANYLYSGSSRYVEEESSRITYMDDGSSLIYDNDGYNISNSQGHRFGVRLEHNFTENTSIIFEPQFNFGYGDYTEYSDFSTYTDPGNGGDRSLTNRGFNENIGSNTNWNATGFFLFRQRLGKPGRTVSANVFYSFSNNNLDGFNQSYTDNDSSQTGDEEIVNQRIDQNSRSSSVNVRAVYTEPLGNDFYLEANYSYSWSRSSSFKNTYDSNPLNYASGADSGHLIYDPNGEEFNTNYSNSIINNNQNHSVGANFMYQKDKIRAQVGAAFRPTITDNETNGEKYESTVYNWSPQVMFSYDFDDNTNVRMFYFGRSSQPSTSQLMPVADNSDPLNVSFGNPYLEPYFNHNMRGMFRFTDKDTFLTINTRVGGGFVQNGITNALWYDDNGVQYSMPMNGPVSGNADMRFSLNTPIAKSQFSIFTMTNFRYSRSTSYVGRTDSGQSDAFTRRYYNKDNGTMDYEAFHRDFFAHSESGSLGFNLLDYFQESRTQTLSFTQRLRFTYRNDIVEIDLGGRTRMSKSWYTVAEYNQSATWNNQVDLSMNWTIPGGVNLIADADYNWYNGYTTPQEDEFVINAEVSKLLFKNKFTLALKAYDILNQSKNLNVSDASNYHQETRNNTLGRYIILSLTYRFGNFNANGQQRGPGGPGGPGRGPMGPPPRR</sequence>
<accession>A0A9D9EQK1</accession>
<feature type="signal peptide" evidence="2">
    <location>
        <begin position="1"/>
        <end position="27"/>
    </location>
</feature>
<evidence type="ECO:0000313" key="4">
    <source>
        <dbReference type="EMBL" id="MBO8451828.1"/>
    </source>
</evidence>
<dbReference type="Pfam" id="PF14905">
    <property type="entry name" value="OMP_b-brl_3"/>
    <property type="match status" value="1"/>
</dbReference>
<dbReference type="Proteomes" id="UP000823661">
    <property type="component" value="Unassembled WGS sequence"/>
</dbReference>
<evidence type="ECO:0000256" key="2">
    <source>
        <dbReference type="SAM" id="SignalP"/>
    </source>
</evidence>